<organism evidence="2 3">
    <name type="scientific">Clostridium manihotivorum</name>
    <dbReference type="NCBI Taxonomy" id="2320868"/>
    <lineage>
        <taxon>Bacteria</taxon>
        <taxon>Bacillati</taxon>
        <taxon>Bacillota</taxon>
        <taxon>Clostridia</taxon>
        <taxon>Eubacteriales</taxon>
        <taxon>Clostridiaceae</taxon>
        <taxon>Clostridium</taxon>
    </lineage>
</organism>
<dbReference type="GO" id="GO:0016747">
    <property type="term" value="F:acyltransferase activity, transferring groups other than amino-acyl groups"/>
    <property type="evidence" value="ECO:0007669"/>
    <property type="project" value="InterPro"/>
</dbReference>
<accession>A0A410DSR1</accession>
<dbReference type="RefSeq" id="WP_128212900.1">
    <property type="nucleotide sequence ID" value="NZ_CP025746.1"/>
</dbReference>
<keyword evidence="2" id="KW-0808">Transferase</keyword>
<dbReference type="PANTHER" id="PTHR43792">
    <property type="entry name" value="GNAT FAMILY, PUTATIVE (AFU_ORTHOLOGUE AFUA_3G00765)-RELATED-RELATED"/>
    <property type="match status" value="1"/>
</dbReference>
<dbReference type="EMBL" id="CP025746">
    <property type="protein sequence ID" value="QAA32109.1"/>
    <property type="molecule type" value="Genomic_DNA"/>
</dbReference>
<keyword evidence="3" id="KW-1185">Reference proteome</keyword>
<protein>
    <submittedName>
        <fullName evidence="2">N-acetyltransferase</fullName>
    </submittedName>
</protein>
<dbReference type="KEGG" id="cmah:C1I91_10840"/>
<evidence type="ECO:0000313" key="2">
    <source>
        <dbReference type="EMBL" id="QAA32109.1"/>
    </source>
</evidence>
<dbReference type="AlphaFoldDB" id="A0A410DSR1"/>
<dbReference type="InterPro" id="IPR016181">
    <property type="entry name" value="Acyl_CoA_acyltransferase"/>
</dbReference>
<dbReference type="PANTHER" id="PTHR43792:SF13">
    <property type="entry name" value="ACETYLTRANSFERASE"/>
    <property type="match status" value="1"/>
</dbReference>
<dbReference type="InterPro" id="IPR051531">
    <property type="entry name" value="N-acetyltransferase"/>
</dbReference>
<feature type="domain" description="N-acetyltransferase" evidence="1">
    <location>
        <begin position="48"/>
        <end position="151"/>
    </location>
</feature>
<evidence type="ECO:0000313" key="3">
    <source>
        <dbReference type="Proteomes" id="UP000286268"/>
    </source>
</evidence>
<gene>
    <name evidence="2" type="ORF">C1I91_10840</name>
</gene>
<name>A0A410DSR1_9CLOT</name>
<dbReference type="OrthoDB" id="7863753at2"/>
<sequence length="167" mass="19144">MTTLQSENLFLRPLSFNELLYLHNNELGSLKIFIEAEALSDSIQSAISKKIEKMKHVSDKVHQWYTYWLIIDKASEKGIGFIGFKGLSNEDSYIEVGYSISPNYRKKGFMTEALKTLIDHTYTFKTFKGITAKKVLKTNIGSIKVLTNCNFSLIGSDEEKYTYLLDF</sequence>
<dbReference type="Pfam" id="PF13302">
    <property type="entry name" value="Acetyltransf_3"/>
    <property type="match status" value="1"/>
</dbReference>
<dbReference type="Proteomes" id="UP000286268">
    <property type="component" value="Chromosome"/>
</dbReference>
<dbReference type="Gene3D" id="3.40.630.30">
    <property type="match status" value="1"/>
</dbReference>
<proteinExistence type="predicted"/>
<evidence type="ECO:0000259" key="1">
    <source>
        <dbReference type="Pfam" id="PF13302"/>
    </source>
</evidence>
<reference evidence="2 3" key="1">
    <citation type="submission" date="2018-01" db="EMBL/GenBank/DDBJ databases">
        <title>Genome Sequencing and Assembly of Anaerobacter polyendosporus strain CT4.</title>
        <authorList>
            <person name="Tachaapaikoon C."/>
            <person name="Sutheeworapong S."/>
            <person name="Jenjaroenpun P."/>
            <person name="Wongsurawat T."/>
            <person name="Nookeaw I."/>
            <person name="Cheawchanlertfa P."/>
            <person name="Kosugi A."/>
            <person name="Cheevadhanarak S."/>
            <person name="Ratanakhanokchai K."/>
        </authorList>
    </citation>
    <scope>NUCLEOTIDE SEQUENCE [LARGE SCALE GENOMIC DNA]</scope>
    <source>
        <strain evidence="2 3">CT4</strain>
    </source>
</reference>
<dbReference type="InterPro" id="IPR000182">
    <property type="entry name" value="GNAT_dom"/>
</dbReference>
<dbReference type="SUPFAM" id="SSF55729">
    <property type="entry name" value="Acyl-CoA N-acyltransferases (Nat)"/>
    <property type="match status" value="1"/>
</dbReference>